<gene>
    <name evidence="2" type="ORF">K443DRAFT_687284</name>
</gene>
<sequence length="81" mass="8684">MTNASDDPSPPVSGSAPATQPPTQVSDDFMRQYHELQMMMSQMLLARNINPQTPAKSGGAQSWVSVTTSDMPCDSVTQPIS</sequence>
<accession>A0A0C9WKG9</accession>
<organism evidence="2 3">
    <name type="scientific">Laccaria amethystina LaAM-08-1</name>
    <dbReference type="NCBI Taxonomy" id="1095629"/>
    <lineage>
        <taxon>Eukaryota</taxon>
        <taxon>Fungi</taxon>
        <taxon>Dikarya</taxon>
        <taxon>Basidiomycota</taxon>
        <taxon>Agaricomycotina</taxon>
        <taxon>Agaricomycetes</taxon>
        <taxon>Agaricomycetidae</taxon>
        <taxon>Agaricales</taxon>
        <taxon>Agaricineae</taxon>
        <taxon>Hydnangiaceae</taxon>
        <taxon>Laccaria</taxon>
    </lineage>
</organism>
<dbReference type="AlphaFoldDB" id="A0A0C9WKG9"/>
<feature type="region of interest" description="Disordered" evidence="1">
    <location>
        <begin position="1"/>
        <end position="27"/>
    </location>
</feature>
<evidence type="ECO:0000256" key="1">
    <source>
        <dbReference type="SAM" id="MobiDB-lite"/>
    </source>
</evidence>
<dbReference type="EMBL" id="KN839752">
    <property type="protein sequence ID" value="KIJ89425.1"/>
    <property type="molecule type" value="Genomic_DNA"/>
</dbReference>
<feature type="region of interest" description="Disordered" evidence="1">
    <location>
        <begin position="49"/>
        <end position="81"/>
    </location>
</feature>
<feature type="compositionally biased region" description="Polar residues" evidence="1">
    <location>
        <begin position="16"/>
        <end position="26"/>
    </location>
</feature>
<dbReference type="HOGENOM" id="CLU_2574210_0_0_1"/>
<reference evidence="3" key="2">
    <citation type="submission" date="2015-01" db="EMBL/GenBank/DDBJ databases">
        <title>Evolutionary Origins and Diversification of the Mycorrhizal Mutualists.</title>
        <authorList>
            <consortium name="DOE Joint Genome Institute"/>
            <consortium name="Mycorrhizal Genomics Consortium"/>
            <person name="Kohler A."/>
            <person name="Kuo A."/>
            <person name="Nagy L.G."/>
            <person name="Floudas D."/>
            <person name="Copeland A."/>
            <person name="Barry K.W."/>
            <person name="Cichocki N."/>
            <person name="Veneault-Fourrey C."/>
            <person name="LaButti K."/>
            <person name="Lindquist E.A."/>
            <person name="Lipzen A."/>
            <person name="Lundell T."/>
            <person name="Morin E."/>
            <person name="Murat C."/>
            <person name="Riley R."/>
            <person name="Ohm R."/>
            <person name="Sun H."/>
            <person name="Tunlid A."/>
            <person name="Henrissat B."/>
            <person name="Grigoriev I.V."/>
            <person name="Hibbett D.S."/>
            <person name="Martin F."/>
        </authorList>
    </citation>
    <scope>NUCLEOTIDE SEQUENCE [LARGE SCALE GENOMIC DNA]</scope>
    <source>
        <strain evidence="3">LaAM-08-1</strain>
    </source>
</reference>
<proteinExistence type="predicted"/>
<name>A0A0C9WKG9_9AGAR</name>
<evidence type="ECO:0000313" key="2">
    <source>
        <dbReference type="EMBL" id="KIJ89425.1"/>
    </source>
</evidence>
<protein>
    <submittedName>
        <fullName evidence="2">Uncharacterized protein</fullName>
    </submittedName>
</protein>
<dbReference type="Proteomes" id="UP000054477">
    <property type="component" value="Unassembled WGS sequence"/>
</dbReference>
<evidence type="ECO:0000313" key="3">
    <source>
        <dbReference type="Proteomes" id="UP000054477"/>
    </source>
</evidence>
<keyword evidence="3" id="KW-1185">Reference proteome</keyword>
<reference evidence="2 3" key="1">
    <citation type="submission" date="2014-04" db="EMBL/GenBank/DDBJ databases">
        <authorList>
            <consortium name="DOE Joint Genome Institute"/>
            <person name="Kuo A."/>
            <person name="Kohler A."/>
            <person name="Nagy L.G."/>
            <person name="Floudas D."/>
            <person name="Copeland A."/>
            <person name="Barry K.W."/>
            <person name="Cichocki N."/>
            <person name="Veneault-Fourrey C."/>
            <person name="LaButti K."/>
            <person name="Lindquist E.A."/>
            <person name="Lipzen A."/>
            <person name="Lundell T."/>
            <person name="Morin E."/>
            <person name="Murat C."/>
            <person name="Sun H."/>
            <person name="Tunlid A."/>
            <person name="Henrissat B."/>
            <person name="Grigoriev I.V."/>
            <person name="Hibbett D.S."/>
            <person name="Martin F."/>
            <person name="Nordberg H.P."/>
            <person name="Cantor M.N."/>
            <person name="Hua S.X."/>
        </authorList>
    </citation>
    <scope>NUCLEOTIDE SEQUENCE [LARGE SCALE GENOMIC DNA]</scope>
    <source>
        <strain evidence="2 3">LaAM-08-1</strain>
    </source>
</reference>